<dbReference type="AlphaFoldDB" id="A0A1K1NQA4"/>
<evidence type="ECO:0000313" key="10">
    <source>
        <dbReference type="EMBL" id="WQG87769.1"/>
    </source>
</evidence>
<dbReference type="EMBL" id="CP140154">
    <property type="protein sequence ID" value="WQG87769.1"/>
    <property type="molecule type" value="Genomic_DNA"/>
</dbReference>
<dbReference type="PANTHER" id="PTHR43817">
    <property type="entry name" value="GLYCOSYL HYDROLASE"/>
    <property type="match status" value="1"/>
</dbReference>
<organism evidence="9 11">
    <name type="scientific">Chitinophaga sancti</name>
    <dbReference type="NCBI Taxonomy" id="1004"/>
    <lineage>
        <taxon>Bacteria</taxon>
        <taxon>Pseudomonadati</taxon>
        <taxon>Bacteroidota</taxon>
        <taxon>Chitinophagia</taxon>
        <taxon>Chitinophagales</taxon>
        <taxon>Chitinophagaceae</taxon>
        <taxon>Chitinophaga</taxon>
    </lineage>
</organism>
<keyword evidence="4 7" id="KW-0326">Glycosidase</keyword>
<dbReference type="Gene3D" id="2.115.10.20">
    <property type="entry name" value="Glycosyl hydrolase domain, family 43"/>
    <property type="match status" value="1"/>
</dbReference>
<reference evidence="9 11" key="1">
    <citation type="submission" date="2016-11" db="EMBL/GenBank/DDBJ databases">
        <authorList>
            <person name="Jaros S."/>
            <person name="Januszkiewicz K."/>
            <person name="Wedrychowicz H."/>
        </authorList>
    </citation>
    <scope>NUCLEOTIDE SEQUENCE [LARGE SCALE GENOMIC DNA]</scope>
    <source>
        <strain evidence="9 11">DSM 784</strain>
    </source>
</reference>
<feature type="site" description="Important for catalytic activity, responsible for pKa modulation of the active site Glu and correct orientation of both the proton donor and substrate" evidence="6">
    <location>
        <position position="145"/>
    </location>
</feature>
<reference evidence="10 12" key="2">
    <citation type="submission" date="2023-11" db="EMBL/GenBank/DDBJ databases">
        <title>MicrobeMod: A computational toolkit for identifying prokaryotic methylation and restriction-modification with nanopore sequencing.</title>
        <authorList>
            <person name="Crits-Christoph A."/>
            <person name="Kang S.C."/>
            <person name="Lee H."/>
            <person name="Ostrov N."/>
        </authorList>
    </citation>
    <scope>NUCLEOTIDE SEQUENCE [LARGE SCALE GENOMIC DNA]</scope>
    <source>
        <strain evidence="10 12">ATCC 23090</strain>
    </source>
</reference>
<comment type="similarity">
    <text evidence="1 7">Belongs to the glycosyl hydrolase 43 family.</text>
</comment>
<keyword evidence="3 7" id="KW-0378">Hydrolase</keyword>
<keyword evidence="2 8" id="KW-0732">Signal</keyword>
<dbReference type="STRING" id="1004.SAMN05661012_01396"/>
<evidence type="ECO:0000256" key="2">
    <source>
        <dbReference type="ARBA" id="ARBA00022729"/>
    </source>
</evidence>
<dbReference type="GO" id="GO:0005975">
    <property type="term" value="P:carbohydrate metabolic process"/>
    <property type="evidence" value="ECO:0007669"/>
    <property type="project" value="InterPro"/>
</dbReference>
<proteinExistence type="inferred from homology"/>
<evidence type="ECO:0000256" key="6">
    <source>
        <dbReference type="PIRSR" id="PIRSR606710-2"/>
    </source>
</evidence>
<dbReference type="EMBL" id="FPIZ01000004">
    <property type="protein sequence ID" value="SFW37503.1"/>
    <property type="molecule type" value="Genomic_DNA"/>
</dbReference>
<dbReference type="OrthoDB" id="177947at2"/>
<dbReference type="PANTHER" id="PTHR43817:SF1">
    <property type="entry name" value="HYDROLASE, FAMILY 43, PUTATIVE (AFU_ORTHOLOGUE AFUA_3G01660)-RELATED"/>
    <property type="match status" value="1"/>
</dbReference>
<dbReference type="InterPro" id="IPR023296">
    <property type="entry name" value="Glyco_hydro_beta-prop_sf"/>
</dbReference>
<dbReference type="Proteomes" id="UP000183788">
    <property type="component" value="Unassembled WGS sequence"/>
</dbReference>
<name>A0A1K1NQA4_9BACT</name>
<dbReference type="Proteomes" id="UP001326715">
    <property type="component" value="Chromosome"/>
</dbReference>
<evidence type="ECO:0000313" key="12">
    <source>
        <dbReference type="Proteomes" id="UP001326715"/>
    </source>
</evidence>
<dbReference type="InterPro" id="IPR016828">
    <property type="entry name" value="Alpha-L-arabinofuranosidase"/>
</dbReference>
<evidence type="ECO:0000256" key="8">
    <source>
        <dbReference type="SAM" id="SignalP"/>
    </source>
</evidence>
<evidence type="ECO:0000256" key="1">
    <source>
        <dbReference type="ARBA" id="ARBA00009865"/>
    </source>
</evidence>
<feature type="chain" id="PRO_5012385477" evidence="8">
    <location>
        <begin position="19"/>
        <end position="340"/>
    </location>
</feature>
<evidence type="ECO:0000256" key="4">
    <source>
        <dbReference type="ARBA" id="ARBA00023295"/>
    </source>
</evidence>
<evidence type="ECO:0000313" key="11">
    <source>
        <dbReference type="Proteomes" id="UP000183788"/>
    </source>
</evidence>
<gene>
    <name evidence="9" type="ORF">SAMN05661012_01396</name>
    <name evidence="10" type="ORF">SR876_22835</name>
</gene>
<evidence type="ECO:0000256" key="5">
    <source>
        <dbReference type="PIRSR" id="PIRSR606710-1"/>
    </source>
</evidence>
<protein>
    <submittedName>
        <fullName evidence="9">Beta-xylosidase, GH43 family</fullName>
    </submittedName>
    <submittedName>
        <fullName evidence="10">Glycoside hydrolase family 43 protein</fullName>
    </submittedName>
</protein>
<evidence type="ECO:0000313" key="9">
    <source>
        <dbReference type="EMBL" id="SFW37503.1"/>
    </source>
</evidence>
<feature type="signal peptide" evidence="8">
    <location>
        <begin position="1"/>
        <end position="18"/>
    </location>
</feature>
<dbReference type="GO" id="GO:0004553">
    <property type="term" value="F:hydrolase activity, hydrolyzing O-glycosyl compounds"/>
    <property type="evidence" value="ECO:0007669"/>
    <property type="project" value="InterPro"/>
</dbReference>
<dbReference type="CDD" id="cd18820">
    <property type="entry name" value="GH43_LbAraf43-like"/>
    <property type="match status" value="1"/>
</dbReference>
<dbReference type="PIRSF" id="PIRSF025414">
    <property type="entry name" value="Alpha-L-arabinofuranosidase"/>
    <property type="match status" value="1"/>
</dbReference>
<keyword evidence="12" id="KW-1185">Reference proteome</keyword>
<accession>A0A1K1NQA4</accession>
<evidence type="ECO:0000256" key="3">
    <source>
        <dbReference type="ARBA" id="ARBA00022801"/>
    </source>
</evidence>
<dbReference type="RefSeq" id="WP_072358321.1">
    <property type="nucleotide sequence ID" value="NZ_CP139972.1"/>
</dbReference>
<feature type="active site" description="Proton donor" evidence="5">
    <location>
        <position position="215"/>
    </location>
</feature>
<dbReference type="Pfam" id="PF04616">
    <property type="entry name" value="Glyco_hydro_43"/>
    <property type="match status" value="1"/>
</dbReference>
<feature type="active site" description="Proton acceptor" evidence="5">
    <location>
        <position position="34"/>
    </location>
</feature>
<sequence length="340" mass="38583">MKSIFRLCVLLCAFACNAQQKGSFLNPLLTSGPDPWVTYKDGYYYYMHTVGNHLELWKTANMAKLGEAPHKNIWTPPATGPFSKDIWAPEIHFLRGKWYVYFCADEGDNQNHRIYVLENSAADPMEGTWEMKGKVSDPADKWAIDASVFEHKQKLYMIWSGWEGDKNGEQDIYIAEMKDPFTITGKRVRISRPTFDWETHGDLNDPKLPHVNVNEGPEILKHGNKLFLFYSASACWTDFYALGMLVADGNSNLLDSASWKKSTKPMFLQSPETGVFAPGHNSFFTTPDGKQNWILYHANDNPGDGCGNKRSPRMQPFSWDKNGMPVLGKPVSVKTPLRMP</sequence>
<dbReference type="InterPro" id="IPR006710">
    <property type="entry name" value="Glyco_hydro_43"/>
</dbReference>
<dbReference type="SUPFAM" id="SSF75005">
    <property type="entry name" value="Arabinanase/levansucrase/invertase"/>
    <property type="match status" value="1"/>
</dbReference>
<evidence type="ECO:0000256" key="7">
    <source>
        <dbReference type="RuleBase" id="RU361187"/>
    </source>
</evidence>